<dbReference type="EMBL" id="MLCF01000014">
    <property type="protein sequence ID" value="OIV38723.1"/>
    <property type="molecule type" value="Genomic_DNA"/>
</dbReference>
<comment type="caution">
    <text evidence="1">The sequence shown here is derived from an EMBL/GenBank/DDBJ whole genome shotgun (WGS) entry which is preliminary data.</text>
</comment>
<keyword evidence="2" id="KW-1185">Reference proteome</keyword>
<dbReference type="AlphaFoldDB" id="A0A1J7BJ70"/>
<gene>
    <name evidence="1" type="ORF">BIV57_04360</name>
</gene>
<dbReference type="STRING" id="1428644.BIV57_04360"/>
<organism evidence="1 2">
    <name type="scientific">Mangrovactinospora gilvigrisea</name>
    <dbReference type="NCBI Taxonomy" id="1428644"/>
    <lineage>
        <taxon>Bacteria</taxon>
        <taxon>Bacillati</taxon>
        <taxon>Actinomycetota</taxon>
        <taxon>Actinomycetes</taxon>
        <taxon>Kitasatosporales</taxon>
        <taxon>Streptomycetaceae</taxon>
        <taxon>Mangrovactinospora</taxon>
    </lineage>
</organism>
<keyword evidence="1" id="KW-0238">DNA-binding</keyword>
<proteinExistence type="predicted"/>
<accession>A0A1J7BJ70</accession>
<protein>
    <submittedName>
        <fullName evidence="1">DNA-binding protein</fullName>
    </submittedName>
</protein>
<evidence type="ECO:0000313" key="1">
    <source>
        <dbReference type="EMBL" id="OIV38723.1"/>
    </source>
</evidence>
<dbReference type="Pfam" id="PF05973">
    <property type="entry name" value="Gp49"/>
    <property type="match status" value="1"/>
</dbReference>
<evidence type="ECO:0000313" key="2">
    <source>
        <dbReference type="Proteomes" id="UP000243342"/>
    </source>
</evidence>
<dbReference type="InterPro" id="IPR009241">
    <property type="entry name" value="HigB-like"/>
</dbReference>
<sequence>MVDDEWVIYIVDEVRSWIDKLDDASHRRIVQALDALAQGGPGLGRPLVDTITGTSMSNLKELRPGSVRILFAFDPWRSSILLVGGDKRDRWQEWYHEAIPLAERRYILYLEERATQQEEGDRQ</sequence>
<dbReference type="Proteomes" id="UP000243342">
    <property type="component" value="Unassembled WGS sequence"/>
</dbReference>
<dbReference type="GO" id="GO:0003677">
    <property type="term" value="F:DNA binding"/>
    <property type="evidence" value="ECO:0007669"/>
    <property type="project" value="UniProtKB-KW"/>
</dbReference>
<dbReference type="OrthoDB" id="330810at2"/>
<reference evidence="1 2" key="1">
    <citation type="submission" date="2016-10" db="EMBL/GenBank/DDBJ databases">
        <title>Genome sequence of Streptomyces gilvigriseus MUSC 26.</title>
        <authorList>
            <person name="Lee L.-H."/>
            <person name="Ser H.-L."/>
        </authorList>
    </citation>
    <scope>NUCLEOTIDE SEQUENCE [LARGE SCALE GENOMIC DNA]</scope>
    <source>
        <strain evidence="1 2">MUSC 26</strain>
    </source>
</reference>
<name>A0A1J7BJ70_9ACTN</name>